<dbReference type="Gene3D" id="3.30.420.10">
    <property type="entry name" value="Ribonuclease H-like superfamily/Ribonuclease H"/>
    <property type="match status" value="1"/>
</dbReference>
<proteinExistence type="predicted"/>
<sequence length="200" mass="23446">MVSPNRKDWSLRLDDALWAYRTAYKTPLGMSPYRLVFWKGCHLPVEIKHKSYWAVKQCNMDYDLAGQQRKLSLQELEETRLEPYENAQIYKDKTKAFHDKRIVKTTFSIGQKVLLYNARLKLFPGKLRSRWPGPFVITNIFDHGAVEIKSVDSGKVFKVNGHRLKAFYEYEQSGMIEEIKLSKDRRMFYVEPTTGNTDLG</sequence>
<evidence type="ECO:0000313" key="1">
    <source>
        <dbReference type="Proteomes" id="UP000813463"/>
    </source>
</evidence>
<dbReference type="Proteomes" id="UP000813463">
    <property type="component" value="Chromosome 5"/>
</dbReference>
<dbReference type="GeneID" id="130461648"/>
<evidence type="ECO:0000313" key="2">
    <source>
        <dbReference type="RefSeq" id="XP_056685785.1"/>
    </source>
</evidence>
<evidence type="ECO:0008006" key="3">
    <source>
        <dbReference type="Google" id="ProtNLM"/>
    </source>
</evidence>
<dbReference type="RefSeq" id="XP_056685785.1">
    <property type="nucleotide sequence ID" value="XM_056829807.1"/>
</dbReference>
<protein>
    <recommendedName>
        <fullName evidence="3">Reverse transcriptase domain-containing protein</fullName>
    </recommendedName>
</protein>
<reference evidence="2" key="2">
    <citation type="submission" date="2025-08" db="UniProtKB">
        <authorList>
            <consortium name="RefSeq"/>
        </authorList>
    </citation>
    <scope>IDENTIFICATION</scope>
    <source>
        <tissue evidence="2">Leaf</tissue>
    </source>
</reference>
<dbReference type="InterPro" id="IPR052160">
    <property type="entry name" value="Gypsy_RT_Integrase-like"/>
</dbReference>
<gene>
    <name evidence="2" type="primary">LOC130461648</name>
</gene>
<dbReference type="PANTHER" id="PTHR47266">
    <property type="entry name" value="ENDONUCLEASE-RELATED"/>
    <property type="match status" value="1"/>
</dbReference>
<organism evidence="1 2">
    <name type="scientific">Spinacia oleracea</name>
    <name type="common">Spinach</name>
    <dbReference type="NCBI Taxonomy" id="3562"/>
    <lineage>
        <taxon>Eukaryota</taxon>
        <taxon>Viridiplantae</taxon>
        <taxon>Streptophyta</taxon>
        <taxon>Embryophyta</taxon>
        <taxon>Tracheophyta</taxon>
        <taxon>Spermatophyta</taxon>
        <taxon>Magnoliopsida</taxon>
        <taxon>eudicotyledons</taxon>
        <taxon>Gunneridae</taxon>
        <taxon>Pentapetalae</taxon>
        <taxon>Caryophyllales</taxon>
        <taxon>Chenopodiaceae</taxon>
        <taxon>Chenopodioideae</taxon>
        <taxon>Anserineae</taxon>
        <taxon>Spinacia</taxon>
    </lineage>
</organism>
<accession>A0ABM3QQY9</accession>
<reference evidence="1" key="1">
    <citation type="journal article" date="2021" name="Nat. Commun.">
        <title>Genomic analyses provide insights into spinach domestication and the genetic basis of agronomic traits.</title>
        <authorList>
            <person name="Cai X."/>
            <person name="Sun X."/>
            <person name="Xu C."/>
            <person name="Sun H."/>
            <person name="Wang X."/>
            <person name="Ge C."/>
            <person name="Zhang Z."/>
            <person name="Wang Q."/>
            <person name="Fei Z."/>
            <person name="Jiao C."/>
            <person name="Wang Q."/>
        </authorList>
    </citation>
    <scope>NUCLEOTIDE SEQUENCE [LARGE SCALE GENOMIC DNA]</scope>
    <source>
        <strain evidence="1">cv. Varoflay</strain>
    </source>
</reference>
<dbReference type="InterPro" id="IPR036397">
    <property type="entry name" value="RNaseH_sf"/>
</dbReference>
<name>A0ABM3QQY9_SPIOL</name>
<keyword evidence="1" id="KW-1185">Reference proteome</keyword>